<evidence type="ECO:0000313" key="3">
    <source>
        <dbReference type="EMBL" id="GKT36680.1"/>
    </source>
</evidence>
<keyword evidence="2" id="KW-0732">Signal</keyword>
<proteinExistence type="predicted"/>
<evidence type="ECO:0000256" key="2">
    <source>
        <dbReference type="SAM" id="SignalP"/>
    </source>
</evidence>
<comment type="caution">
    <text evidence="3">The sequence shown here is derived from an EMBL/GenBank/DDBJ whole genome shotgun (WGS) entry which is preliminary data.</text>
</comment>
<accession>A0ABQ5KW52</accession>
<dbReference type="InterPro" id="IPR017943">
    <property type="entry name" value="Bactericidal_perm-incr_a/b_dom"/>
</dbReference>
<keyword evidence="4" id="KW-1185">Reference proteome</keyword>
<feature type="signal peptide" evidence="2">
    <location>
        <begin position="1"/>
        <end position="20"/>
    </location>
</feature>
<sequence>MNFHCIFLLLFLLIFESVFSDTSFQSYRGGKETLTLSAVDTYCDIFKEEIVEAVASVNIPDTSFNINTPIGSITFNLDDGAFTTFYIGDVSLGFTDDIGVNAHATDLEVRLTFQWSFKQQTFPYMSDGGELDVSVSKAYFYVLVGLTADDEGYEYLQMDDVEFTIESLNIVIHGNMEDLYSIIVAALEPTITVLVENTIDIALKTSVETMVNAAIRNSPTCNQVNVNENHGPGNANDSLTSGLDERMVADPVIVTQYMASTYSYVWVQDDTPLYTSMHLGDEIPDVIDSSGLQHIFSLDYIGSLAWIFYYRDAFNYSGSISSSSLSILVPDGSTIPGMCLVDDDTCLSTFSVIVQDVPDVFMLVSAVDIQYPVIISISQKSSMGDSWTTIVSATATINMVAWPTVDVSDNSLFFDFDLYTCSDIVFTVGAGNVDMSGFLFTSLNYLSSYFVPWLSSFAAAFKIDGIVVGDGCFCNEMAFFGDDYVALLGDVCPCDGKERINILSSEQKEQLVNQIESNLHEHLNGSPISSPRLSPPNSQSSMQIKSNSVCSQFLG</sequence>
<protein>
    <submittedName>
        <fullName evidence="3">BPI/LBP/Plunc family like protein</fullName>
    </submittedName>
</protein>
<dbReference type="PANTHER" id="PTHR10504:SF131">
    <property type="entry name" value="BPI2 DOMAIN-CONTAINING PROTEIN"/>
    <property type="match status" value="1"/>
</dbReference>
<feature type="compositionally biased region" description="Polar residues" evidence="1">
    <location>
        <begin position="526"/>
        <end position="555"/>
    </location>
</feature>
<gene>
    <name evidence="3" type="ORF">ADUPG1_009597</name>
</gene>
<evidence type="ECO:0000313" key="4">
    <source>
        <dbReference type="Proteomes" id="UP001057375"/>
    </source>
</evidence>
<dbReference type="Proteomes" id="UP001057375">
    <property type="component" value="Unassembled WGS sequence"/>
</dbReference>
<dbReference type="InterPro" id="IPR032942">
    <property type="entry name" value="BPI/LBP/Plunc"/>
</dbReference>
<dbReference type="EMBL" id="BQXS01011278">
    <property type="protein sequence ID" value="GKT36680.1"/>
    <property type="molecule type" value="Genomic_DNA"/>
</dbReference>
<name>A0ABQ5KW52_9EUKA</name>
<organism evidence="3 4">
    <name type="scientific">Aduncisulcus paluster</name>
    <dbReference type="NCBI Taxonomy" id="2918883"/>
    <lineage>
        <taxon>Eukaryota</taxon>
        <taxon>Metamonada</taxon>
        <taxon>Carpediemonas-like organisms</taxon>
        <taxon>Aduncisulcus</taxon>
    </lineage>
</organism>
<feature type="chain" id="PRO_5045787837" evidence="2">
    <location>
        <begin position="21"/>
        <end position="555"/>
    </location>
</feature>
<evidence type="ECO:0000256" key="1">
    <source>
        <dbReference type="SAM" id="MobiDB-lite"/>
    </source>
</evidence>
<reference evidence="3" key="1">
    <citation type="submission" date="2022-03" db="EMBL/GenBank/DDBJ databases">
        <title>Draft genome sequence of Aduncisulcus paluster, a free-living microaerophilic Fornicata.</title>
        <authorList>
            <person name="Yuyama I."/>
            <person name="Kume K."/>
            <person name="Tamura T."/>
            <person name="Inagaki Y."/>
            <person name="Hashimoto T."/>
        </authorList>
    </citation>
    <scope>NUCLEOTIDE SEQUENCE</scope>
    <source>
        <strain evidence="3">NY0171</strain>
    </source>
</reference>
<feature type="region of interest" description="Disordered" evidence="1">
    <location>
        <begin position="525"/>
        <end position="555"/>
    </location>
</feature>
<dbReference type="Gene3D" id="3.15.10.10">
    <property type="entry name" value="Bactericidal permeability-increasing protein, domain 1"/>
    <property type="match status" value="1"/>
</dbReference>
<dbReference type="SUPFAM" id="SSF55394">
    <property type="entry name" value="Bactericidal permeability-increasing protein, BPI"/>
    <property type="match status" value="1"/>
</dbReference>
<dbReference type="PANTHER" id="PTHR10504">
    <property type="entry name" value="BACTERICIDAL PERMEABILITY-INCREASING BPI PROTEIN-RELATED"/>
    <property type="match status" value="1"/>
</dbReference>